<dbReference type="PANTHER" id="PTHR43157:SF31">
    <property type="entry name" value="PHOSPHATIDYLINOSITOL-GLYCAN BIOSYNTHESIS CLASS F PROTEIN"/>
    <property type="match status" value="1"/>
</dbReference>
<dbReference type="Pfam" id="PF00106">
    <property type="entry name" value="adh_short"/>
    <property type="match status" value="1"/>
</dbReference>
<dbReference type="Gene3D" id="3.40.50.720">
    <property type="entry name" value="NAD(P)-binding Rossmann-like Domain"/>
    <property type="match status" value="1"/>
</dbReference>
<dbReference type="AlphaFoldDB" id="A0A4U0X541"/>
<proteinExistence type="predicted"/>
<comment type="caution">
    <text evidence="2">The sequence shown here is derived from an EMBL/GenBank/DDBJ whole genome shotgun (WGS) entry which is preliminary data.</text>
</comment>
<dbReference type="InterPro" id="IPR002347">
    <property type="entry name" value="SDR_fam"/>
</dbReference>
<dbReference type="InterPro" id="IPR036291">
    <property type="entry name" value="NAD(P)-bd_dom_sf"/>
</dbReference>
<accession>A0A4U0X541</accession>
<name>A0A4U0X541_9PEZI</name>
<keyword evidence="1" id="KW-0560">Oxidoreductase</keyword>
<dbReference type="EMBL" id="NAJN01000642">
    <property type="protein sequence ID" value="TKA70466.1"/>
    <property type="molecule type" value="Genomic_DNA"/>
</dbReference>
<protein>
    <submittedName>
        <fullName evidence="2">Uncharacterized protein</fullName>
    </submittedName>
</protein>
<dbReference type="GO" id="GO:0016491">
    <property type="term" value="F:oxidoreductase activity"/>
    <property type="evidence" value="ECO:0007669"/>
    <property type="project" value="UniProtKB-KW"/>
</dbReference>
<dbReference type="SUPFAM" id="SSF51735">
    <property type="entry name" value="NAD(P)-binding Rossmann-fold domains"/>
    <property type="match status" value="1"/>
</dbReference>
<dbReference type="STRING" id="331657.A0A4U0X541"/>
<sequence>NSDNLQADLKPILLIAIKVEVEHSINNVLLPEMDLLYSQLLVRIPYPTADLSGQTVVVTGSNTGLGLEAARHFARLHAAKVILAVRTVSKGDAAKADIQQSTGCGKDVIEVWELDMSCYASVKTFAGRLQTLNRLDILLENAGVYMDTFEMAEEDELTITVNVVNNFLLALLALPILHATATKCRTTPRLSIVASGTYNYSKLPERESERIFDKLNDKASADMQLRYPTSKMLGILIVRQLAPLMSKSGKPTVTLNTLAPGLCKSSLTRNVELNRFTALLFIRKMLVARSTEVGSRTLVASAVAGEESHGQFMADCQITKVSDFVRSEDGETTGERVWKELGEKLEGIQPGILSNI</sequence>
<dbReference type="PRINTS" id="PR00081">
    <property type="entry name" value="GDHRDH"/>
</dbReference>
<dbReference type="PANTHER" id="PTHR43157">
    <property type="entry name" value="PHOSPHATIDYLINOSITOL-GLYCAN BIOSYNTHESIS CLASS F PROTEIN-RELATED"/>
    <property type="match status" value="1"/>
</dbReference>
<evidence type="ECO:0000313" key="3">
    <source>
        <dbReference type="Proteomes" id="UP000308768"/>
    </source>
</evidence>
<evidence type="ECO:0000313" key="2">
    <source>
        <dbReference type="EMBL" id="TKA70466.1"/>
    </source>
</evidence>
<keyword evidence="3" id="KW-1185">Reference proteome</keyword>
<dbReference type="Proteomes" id="UP000308768">
    <property type="component" value="Unassembled WGS sequence"/>
</dbReference>
<evidence type="ECO:0000256" key="1">
    <source>
        <dbReference type="ARBA" id="ARBA00023002"/>
    </source>
</evidence>
<dbReference type="OrthoDB" id="542013at2759"/>
<feature type="non-terminal residue" evidence="2">
    <location>
        <position position="1"/>
    </location>
</feature>
<gene>
    <name evidence="2" type="ORF">B0A49_11646</name>
</gene>
<organism evidence="2 3">
    <name type="scientific">Cryomyces minteri</name>
    <dbReference type="NCBI Taxonomy" id="331657"/>
    <lineage>
        <taxon>Eukaryota</taxon>
        <taxon>Fungi</taxon>
        <taxon>Dikarya</taxon>
        <taxon>Ascomycota</taxon>
        <taxon>Pezizomycotina</taxon>
        <taxon>Dothideomycetes</taxon>
        <taxon>Dothideomycetes incertae sedis</taxon>
        <taxon>Cryomyces</taxon>
    </lineage>
</organism>
<reference evidence="2 3" key="1">
    <citation type="submission" date="2017-03" db="EMBL/GenBank/DDBJ databases">
        <title>Genomes of endolithic fungi from Antarctica.</title>
        <authorList>
            <person name="Coleine C."/>
            <person name="Masonjones S."/>
            <person name="Stajich J.E."/>
        </authorList>
    </citation>
    <scope>NUCLEOTIDE SEQUENCE [LARGE SCALE GENOMIC DNA]</scope>
    <source>
        <strain evidence="2 3">CCFEE 5187</strain>
    </source>
</reference>